<dbReference type="AlphaFoldDB" id="A0A7S9H0A6"/>
<feature type="domain" description="Predicted pPIWI-associating nuclease" evidence="2">
    <location>
        <begin position="140"/>
        <end position="229"/>
    </location>
</feature>
<accession>A0A7S9H0A6</accession>
<reference evidence="3 4" key="1">
    <citation type="submission" date="2020-09" db="EMBL/GenBank/DDBJ databases">
        <title>Complete genomes of bradyrhizobia occurring on native shrubby legumes in Australia.</title>
        <authorList>
            <person name="Lafay B."/>
        </authorList>
    </citation>
    <scope>NUCLEOTIDE SEQUENCE [LARGE SCALE GENOMIC DNA]</scope>
    <source>
        <strain evidence="3 4">BDV5040</strain>
    </source>
</reference>
<protein>
    <recommendedName>
        <fullName evidence="2">Predicted pPIWI-associating nuclease domain-containing protein</fullName>
    </recommendedName>
</protein>
<feature type="compositionally biased region" description="Basic and acidic residues" evidence="1">
    <location>
        <begin position="178"/>
        <end position="198"/>
    </location>
</feature>
<evidence type="ECO:0000259" key="2">
    <source>
        <dbReference type="Pfam" id="PF18165"/>
    </source>
</evidence>
<evidence type="ECO:0000313" key="4">
    <source>
        <dbReference type="Proteomes" id="UP000594621"/>
    </source>
</evidence>
<proteinExistence type="predicted"/>
<dbReference type="EMBL" id="CP061379">
    <property type="protein sequence ID" value="QPF91756.1"/>
    <property type="molecule type" value="Genomic_DNA"/>
</dbReference>
<dbReference type="InterPro" id="IPR040556">
    <property type="entry name" value="pP_pnuc_1"/>
</dbReference>
<evidence type="ECO:0000313" key="3">
    <source>
        <dbReference type="EMBL" id="QPF91756.1"/>
    </source>
</evidence>
<dbReference type="Pfam" id="PF18165">
    <property type="entry name" value="pP_pnuc_1"/>
    <property type="match status" value="1"/>
</dbReference>
<feature type="region of interest" description="Disordered" evidence="1">
    <location>
        <begin position="176"/>
        <end position="201"/>
    </location>
</feature>
<keyword evidence="4" id="KW-1185">Reference proteome</keyword>
<organism evidence="3 4">
    <name type="scientific">Bradyrhizobium commune</name>
    <dbReference type="NCBI Taxonomy" id="83627"/>
    <lineage>
        <taxon>Bacteria</taxon>
        <taxon>Pseudomonadati</taxon>
        <taxon>Pseudomonadota</taxon>
        <taxon>Alphaproteobacteria</taxon>
        <taxon>Hyphomicrobiales</taxon>
        <taxon>Nitrobacteraceae</taxon>
        <taxon>Bradyrhizobium</taxon>
    </lineage>
</organism>
<sequence>MTDTQLASWHGLCGDFRKLAAKIVASKSVNINSTSLRDEVKSVARRYMQEARSFVARDGFQDELKYLDDHFTKLYELAEGHNAANSYKWRINSVKKALPKITSRLEMTVATAADGPAESAIEAQITETLRGLLPTAALSYQQAIRDLSDSSRVSYRGPAAELREVLRSVVDRQAPPDVVRKSDGYKPEKDEHGRDRPKPTMKQQVRFILRARGQATSTSELPEKAIEAVDGLIGGLARSVYTAGSIVTHVAGERQDVINLKRYVEVVLTHLLEL</sequence>
<name>A0A7S9H0A6_9BRAD</name>
<dbReference type="RefSeq" id="WP_195801317.1">
    <property type="nucleotide sequence ID" value="NZ_CP061379.1"/>
</dbReference>
<dbReference type="KEGG" id="bcou:IC761_00170"/>
<evidence type="ECO:0000256" key="1">
    <source>
        <dbReference type="SAM" id="MobiDB-lite"/>
    </source>
</evidence>
<dbReference type="Proteomes" id="UP000594621">
    <property type="component" value="Chromosome"/>
</dbReference>
<gene>
    <name evidence="3" type="ORF">IC761_00170</name>
</gene>